<feature type="domain" description="MOSC" evidence="1">
    <location>
        <begin position="65"/>
        <end position="195"/>
    </location>
</feature>
<proteinExistence type="predicted"/>
<dbReference type="RefSeq" id="WP_151759625.1">
    <property type="nucleotide sequence ID" value="NZ_BKZW01000005.1"/>
</dbReference>
<keyword evidence="3" id="KW-1185">Reference proteome</keyword>
<evidence type="ECO:0000259" key="1">
    <source>
        <dbReference type="Pfam" id="PF03473"/>
    </source>
</evidence>
<organism evidence="2 3">
    <name type="scientific">Dictyobacter vulcani</name>
    <dbReference type="NCBI Taxonomy" id="2607529"/>
    <lineage>
        <taxon>Bacteria</taxon>
        <taxon>Bacillati</taxon>
        <taxon>Chloroflexota</taxon>
        <taxon>Ktedonobacteria</taxon>
        <taxon>Ktedonobacterales</taxon>
        <taxon>Dictyobacteraceae</taxon>
        <taxon>Dictyobacter</taxon>
    </lineage>
</organism>
<dbReference type="Gene3D" id="2.40.33.20">
    <property type="entry name" value="PK beta-barrel domain-like"/>
    <property type="match status" value="1"/>
</dbReference>
<dbReference type="Pfam" id="PF03473">
    <property type="entry name" value="MOSC"/>
    <property type="match status" value="1"/>
</dbReference>
<sequence length="198" mass="22210">MKLIGSIKQVQIQRFSLKFGQKPHVTYNPSPIQVVEQLQLTSDGVVGIIDGPTAIIDIHNIQHPTTHHNGGNNGISFNFTAHYQEIRQAYGEHVYDGCAGENILIETDQHYRLADLGAGLIIERAQDQQQVELYNLSCAVPCLEFSHFVLHRKEEPGNEQIKHALQFLHHGQRGFYALVTEGPTKNFIQAGDRVYSAD</sequence>
<evidence type="ECO:0000313" key="2">
    <source>
        <dbReference type="EMBL" id="GER92059.1"/>
    </source>
</evidence>
<dbReference type="AlphaFoldDB" id="A0A5J4L193"/>
<reference evidence="2 3" key="1">
    <citation type="submission" date="2019-10" db="EMBL/GenBank/DDBJ databases">
        <title>Dictyobacter vulcani sp. nov., within the class Ktedonobacteria, isolated from soil of volcanic Mt. Zao.</title>
        <authorList>
            <person name="Zheng Y."/>
            <person name="Wang C.M."/>
            <person name="Sakai Y."/>
            <person name="Abe K."/>
            <person name="Yokota A."/>
            <person name="Yabe S."/>
        </authorList>
    </citation>
    <scope>NUCLEOTIDE SEQUENCE [LARGE SCALE GENOMIC DNA]</scope>
    <source>
        <strain evidence="2 3">W12</strain>
    </source>
</reference>
<dbReference type="InterPro" id="IPR005302">
    <property type="entry name" value="MoCF_Sase_C"/>
</dbReference>
<dbReference type="GO" id="GO:0030151">
    <property type="term" value="F:molybdenum ion binding"/>
    <property type="evidence" value="ECO:0007669"/>
    <property type="project" value="InterPro"/>
</dbReference>
<evidence type="ECO:0000313" key="3">
    <source>
        <dbReference type="Proteomes" id="UP000326912"/>
    </source>
</evidence>
<accession>A0A5J4L193</accession>
<dbReference type="Proteomes" id="UP000326912">
    <property type="component" value="Unassembled WGS sequence"/>
</dbReference>
<gene>
    <name evidence="2" type="ORF">KDW_62210</name>
</gene>
<dbReference type="GO" id="GO:0003824">
    <property type="term" value="F:catalytic activity"/>
    <property type="evidence" value="ECO:0007669"/>
    <property type="project" value="InterPro"/>
</dbReference>
<dbReference type="EMBL" id="BKZW01000005">
    <property type="protein sequence ID" value="GER92059.1"/>
    <property type="molecule type" value="Genomic_DNA"/>
</dbReference>
<comment type="caution">
    <text evidence="2">The sequence shown here is derived from an EMBL/GenBank/DDBJ whole genome shotgun (WGS) entry which is preliminary data.</text>
</comment>
<protein>
    <recommendedName>
        <fullName evidence="1">MOSC domain-containing protein</fullName>
    </recommendedName>
</protein>
<name>A0A5J4L193_9CHLR</name>
<dbReference type="GO" id="GO:0030170">
    <property type="term" value="F:pyridoxal phosphate binding"/>
    <property type="evidence" value="ECO:0007669"/>
    <property type="project" value="InterPro"/>
</dbReference>